<evidence type="ECO:0000259" key="4">
    <source>
        <dbReference type="PROSITE" id="PS01124"/>
    </source>
</evidence>
<dbReference type="Pfam" id="PF12833">
    <property type="entry name" value="HTH_18"/>
    <property type="match status" value="1"/>
</dbReference>
<feature type="domain" description="HTH araC/xylS-type" evidence="4">
    <location>
        <begin position="193"/>
        <end position="291"/>
    </location>
</feature>
<name>A0ABX1EBF5_9PROT</name>
<dbReference type="PANTHER" id="PTHR46796:SF14">
    <property type="entry name" value="TRANSCRIPTIONAL REGULATORY PROTEIN"/>
    <property type="match status" value="1"/>
</dbReference>
<dbReference type="InterPro" id="IPR009057">
    <property type="entry name" value="Homeodomain-like_sf"/>
</dbReference>
<evidence type="ECO:0000256" key="2">
    <source>
        <dbReference type="ARBA" id="ARBA00023125"/>
    </source>
</evidence>
<keyword evidence="3" id="KW-0804">Transcription</keyword>
<dbReference type="PANTHER" id="PTHR46796">
    <property type="entry name" value="HTH-TYPE TRANSCRIPTIONAL ACTIVATOR RHAS-RELATED"/>
    <property type="match status" value="1"/>
</dbReference>
<proteinExistence type="predicted"/>
<evidence type="ECO:0000256" key="1">
    <source>
        <dbReference type="ARBA" id="ARBA00023015"/>
    </source>
</evidence>
<keyword evidence="6" id="KW-1185">Reference proteome</keyword>
<dbReference type="PROSITE" id="PS01124">
    <property type="entry name" value="HTH_ARAC_FAMILY_2"/>
    <property type="match status" value="1"/>
</dbReference>
<dbReference type="SMART" id="SM00342">
    <property type="entry name" value="HTH_ARAC"/>
    <property type="match status" value="1"/>
</dbReference>
<dbReference type="InterPro" id="IPR050204">
    <property type="entry name" value="AraC_XylS_family_regulators"/>
</dbReference>
<sequence>MTAALQGYIDWYERGRLAPYLREKRAAFASAAMFEAAQPAGDMSDPPASDLVLIRTVSSGIRHRSDFGAGRFEANSPAGAVFPVPPATATTIQVDVPHVIRSVCFPAALIRPQLEAARPGRDPFDFGRLHRGGLEDAHLVALLDRLWAEAGEADAASRLYAEGATIAIMGALLRAAGQVPKPARGGLAPWQLKRVQAAIEDRLAEDLGLAELAALVGLSPWHFCRAFRESTGLPPQRWQLARRVARAAELLLATELPVTEIAAAVGYDDPGQLATLFRKRLGTTPSRYRREHRA</sequence>
<accession>A0ABX1EBF5</accession>
<dbReference type="InterPro" id="IPR018060">
    <property type="entry name" value="HTH_AraC"/>
</dbReference>
<keyword evidence="1" id="KW-0805">Transcription regulation</keyword>
<evidence type="ECO:0000313" key="6">
    <source>
        <dbReference type="Proteomes" id="UP000787635"/>
    </source>
</evidence>
<dbReference type="Gene3D" id="1.10.10.60">
    <property type="entry name" value="Homeodomain-like"/>
    <property type="match status" value="2"/>
</dbReference>
<dbReference type="RefSeq" id="WP_168035042.1">
    <property type="nucleotide sequence ID" value="NZ_JAAVNE010000077.1"/>
</dbReference>
<evidence type="ECO:0000313" key="5">
    <source>
        <dbReference type="EMBL" id="NKC34331.1"/>
    </source>
</evidence>
<dbReference type="EMBL" id="JAAVNE010000077">
    <property type="protein sequence ID" value="NKC34331.1"/>
    <property type="molecule type" value="Genomic_DNA"/>
</dbReference>
<evidence type="ECO:0000256" key="3">
    <source>
        <dbReference type="ARBA" id="ARBA00023163"/>
    </source>
</evidence>
<protein>
    <submittedName>
        <fullName evidence="5">Helix-turn-helix transcriptional regulator</fullName>
    </submittedName>
</protein>
<comment type="caution">
    <text evidence="5">The sequence shown here is derived from an EMBL/GenBank/DDBJ whole genome shotgun (WGS) entry which is preliminary data.</text>
</comment>
<organism evidence="5 6">
    <name type="scientific">Falsiroseomonas selenitidurans</name>
    <dbReference type="NCBI Taxonomy" id="2716335"/>
    <lineage>
        <taxon>Bacteria</taxon>
        <taxon>Pseudomonadati</taxon>
        <taxon>Pseudomonadota</taxon>
        <taxon>Alphaproteobacteria</taxon>
        <taxon>Acetobacterales</taxon>
        <taxon>Roseomonadaceae</taxon>
        <taxon>Falsiroseomonas</taxon>
    </lineage>
</organism>
<keyword evidence="2" id="KW-0238">DNA-binding</keyword>
<dbReference type="PROSITE" id="PS00041">
    <property type="entry name" value="HTH_ARAC_FAMILY_1"/>
    <property type="match status" value="1"/>
</dbReference>
<reference evidence="5 6" key="1">
    <citation type="submission" date="2020-03" db="EMBL/GenBank/DDBJ databases">
        <title>Roseomonas selenitidurans sp. nov. isolated from urban soil.</title>
        <authorList>
            <person name="Liu H."/>
        </authorList>
    </citation>
    <scope>NUCLEOTIDE SEQUENCE [LARGE SCALE GENOMIC DNA]</scope>
    <source>
        <strain evidence="5 6">BU-1</strain>
    </source>
</reference>
<dbReference type="InterPro" id="IPR018062">
    <property type="entry name" value="HTH_AraC-typ_CS"/>
</dbReference>
<gene>
    <name evidence="5" type="ORF">HEQ75_25995</name>
</gene>
<dbReference type="Proteomes" id="UP000787635">
    <property type="component" value="Unassembled WGS sequence"/>
</dbReference>
<dbReference type="SUPFAM" id="SSF46689">
    <property type="entry name" value="Homeodomain-like"/>
    <property type="match status" value="2"/>
</dbReference>